<evidence type="ECO:0000313" key="2">
    <source>
        <dbReference type="EMBL" id="TFK34993.1"/>
    </source>
</evidence>
<gene>
    <name evidence="2" type="ORF">BDQ12DRAFT_688856</name>
</gene>
<organism evidence="2 3">
    <name type="scientific">Crucibulum laeve</name>
    <dbReference type="NCBI Taxonomy" id="68775"/>
    <lineage>
        <taxon>Eukaryota</taxon>
        <taxon>Fungi</taxon>
        <taxon>Dikarya</taxon>
        <taxon>Basidiomycota</taxon>
        <taxon>Agaricomycotina</taxon>
        <taxon>Agaricomycetes</taxon>
        <taxon>Agaricomycetidae</taxon>
        <taxon>Agaricales</taxon>
        <taxon>Agaricineae</taxon>
        <taxon>Nidulariaceae</taxon>
        <taxon>Crucibulum</taxon>
    </lineage>
</organism>
<proteinExistence type="predicted"/>
<dbReference type="EMBL" id="ML213626">
    <property type="protein sequence ID" value="TFK34993.1"/>
    <property type="molecule type" value="Genomic_DNA"/>
</dbReference>
<feature type="region of interest" description="Disordered" evidence="1">
    <location>
        <begin position="30"/>
        <end position="71"/>
    </location>
</feature>
<protein>
    <submittedName>
        <fullName evidence="2">Uncharacterized protein</fullName>
    </submittedName>
</protein>
<keyword evidence="3" id="KW-1185">Reference proteome</keyword>
<feature type="compositionally biased region" description="Low complexity" evidence="1">
    <location>
        <begin position="30"/>
        <end position="46"/>
    </location>
</feature>
<dbReference type="AlphaFoldDB" id="A0A5C3LRM8"/>
<dbReference type="Proteomes" id="UP000308652">
    <property type="component" value="Unassembled WGS sequence"/>
</dbReference>
<accession>A0A5C3LRM8</accession>
<name>A0A5C3LRM8_9AGAR</name>
<evidence type="ECO:0000313" key="3">
    <source>
        <dbReference type="Proteomes" id="UP000308652"/>
    </source>
</evidence>
<reference evidence="2 3" key="1">
    <citation type="journal article" date="2019" name="Nat. Ecol. Evol.">
        <title>Megaphylogeny resolves global patterns of mushroom evolution.</title>
        <authorList>
            <person name="Varga T."/>
            <person name="Krizsan K."/>
            <person name="Foldi C."/>
            <person name="Dima B."/>
            <person name="Sanchez-Garcia M."/>
            <person name="Sanchez-Ramirez S."/>
            <person name="Szollosi G.J."/>
            <person name="Szarkandi J.G."/>
            <person name="Papp V."/>
            <person name="Albert L."/>
            <person name="Andreopoulos W."/>
            <person name="Angelini C."/>
            <person name="Antonin V."/>
            <person name="Barry K.W."/>
            <person name="Bougher N.L."/>
            <person name="Buchanan P."/>
            <person name="Buyck B."/>
            <person name="Bense V."/>
            <person name="Catcheside P."/>
            <person name="Chovatia M."/>
            <person name="Cooper J."/>
            <person name="Damon W."/>
            <person name="Desjardin D."/>
            <person name="Finy P."/>
            <person name="Geml J."/>
            <person name="Haridas S."/>
            <person name="Hughes K."/>
            <person name="Justo A."/>
            <person name="Karasinski D."/>
            <person name="Kautmanova I."/>
            <person name="Kiss B."/>
            <person name="Kocsube S."/>
            <person name="Kotiranta H."/>
            <person name="LaButti K.M."/>
            <person name="Lechner B.E."/>
            <person name="Liimatainen K."/>
            <person name="Lipzen A."/>
            <person name="Lukacs Z."/>
            <person name="Mihaltcheva S."/>
            <person name="Morgado L.N."/>
            <person name="Niskanen T."/>
            <person name="Noordeloos M.E."/>
            <person name="Ohm R.A."/>
            <person name="Ortiz-Santana B."/>
            <person name="Ovrebo C."/>
            <person name="Racz N."/>
            <person name="Riley R."/>
            <person name="Savchenko A."/>
            <person name="Shiryaev A."/>
            <person name="Soop K."/>
            <person name="Spirin V."/>
            <person name="Szebenyi C."/>
            <person name="Tomsovsky M."/>
            <person name="Tulloss R.E."/>
            <person name="Uehling J."/>
            <person name="Grigoriev I.V."/>
            <person name="Vagvolgyi C."/>
            <person name="Papp T."/>
            <person name="Martin F.M."/>
            <person name="Miettinen O."/>
            <person name="Hibbett D.S."/>
            <person name="Nagy L.G."/>
        </authorList>
    </citation>
    <scope>NUCLEOTIDE SEQUENCE [LARGE SCALE GENOMIC DNA]</scope>
    <source>
        <strain evidence="2 3">CBS 166.37</strain>
    </source>
</reference>
<feature type="compositionally biased region" description="Basic and acidic residues" evidence="1">
    <location>
        <begin position="58"/>
        <end position="71"/>
    </location>
</feature>
<evidence type="ECO:0000256" key="1">
    <source>
        <dbReference type="SAM" id="MobiDB-lite"/>
    </source>
</evidence>
<sequence>MSGKELLLSLRHLFHHPLLMFFRLLLPYRSSSVSSDPSSRLPTSPLYKTRYIQPGGEPSERRDLQRVGERL</sequence>